<evidence type="ECO:0000256" key="1">
    <source>
        <dbReference type="SAM" id="MobiDB-lite"/>
    </source>
</evidence>
<name>A0AAW1L9F7_POPJA</name>
<evidence type="ECO:0008006" key="4">
    <source>
        <dbReference type="Google" id="ProtNLM"/>
    </source>
</evidence>
<keyword evidence="3" id="KW-1185">Reference proteome</keyword>
<dbReference type="Proteomes" id="UP001458880">
    <property type="component" value="Unassembled WGS sequence"/>
</dbReference>
<dbReference type="AlphaFoldDB" id="A0AAW1L9F7"/>
<accession>A0AAW1L9F7</accession>
<evidence type="ECO:0000313" key="2">
    <source>
        <dbReference type="EMBL" id="KAK9731634.1"/>
    </source>
</evidence>
<organism evidence="2 3">
    <name type="scientific">Popillia japonica</name>
    <name type="common">Japanese beetle</name>
    <dbReference type="NCBI Taxonomy" id="7064"/>
    <lineage>
        <taxon>Eukaryota</taxon>
        <taxon>Metazoa</taxon>
        <taxon>Ecdysozoa</taxon>
        <taxon>Arthropoda</taxon>
        <taxon>Hexapoda</taxon>
        <taxon>Insecta</taxon>
        <taxon>Pterygota</taxon>
        <taxon>Neoptera</taxon>
        <taxon>Endopterygota</taxon>
        <taxon>Coleoptera</taxon>
        <taxon>Polyphaga</taxon>
        <taxon>Scarabaeiformia</taxon>
        <taxon>Scarabaeidae</taxon>
        <taxon>Rutelinae</taxon>
        <taxon>Popillia</taxon>
    </lineage>
</organism>
<reference evidence="2 3" key="1">
    <citation type="journal article" date="2024" name="BMC Genomics">
        <title>De novo assembly and annotation of Popillia japonica's genome with initial clues to its potential as an invasive pest.</title>
        <authorList>
            <person name="Cucini C."/>
            <person name="Boschi S."/>
            <person name="Funari R."/>
            <person name="Cardaioli E."/>
            <person name="Iannotti N."/>
            <person name="Marturano G."/>
            <person name="Paoli F."/>
            <person name="Bruttini M."/>
            <person name="Carapelli A."/>
            <person name="Frati F."/>
            <person name="Nardi F."/>
        </authorList>
    </citation>
    <scope>NUCLEOTIDE SEQUENCE [LARGE SCALE GENOMIC DNA]</scope>
    <source>
        <strain evidence="2">DMR45628</strain>
    </source>
</reference>
<evidence type="ECO:0000313" key="3">
    <source>
        <dbReference type="Proteomes" id="UP001458880"/>
    </source>
</evidence>
<dbReference type="EMBL" id="JASPKY010000129">
    <property type="protein sequence ID" value="KAK9731634.1"/>
    <property type="molecule type" value="Genomic_DNA"/>
</dbReference>
<comment type="caution">
    <text evidence="2">The sequence shown here is derived from an EMBL/GenBank/DDBJ whole genome shotgun (WGS) entry which is preliminary data.</text>
</comment>
<protein>
    <recommendedName>
        <fullName evidence="4">PiggyBac transposable element-derived protein domain-containing protein</fullName>
    </recommendedName>
</protein>
<sequence length="148" mass="16363">MDSKQIINLANLVSNEAYDLIDNIDDTEYNIPSGSESEIGDTDGEDGIGIVDSEDSDDELPLSVFLNNNHVQSGNSNVTWSRSNIHSIRPPSNFKSACGLADKIQELNSDSCSPSNFFNLSITDTILEHITFQTNVYAEQVYQLTNKR</sequence>
<feature type="region of interest" description="Disordered" evidence="1">
    <location>
        <begin position="29"/>
        <end position="52"/>
    </location>
</feature>
<feature type="compositionally biased region" description="Acidic residues" evidence="1">
    <location>
        <begin position="38"/>
        <end position="52"/>
    </location>
</feature>
<proteinExistence type="predicted"/>
<gene>
    <name evidence="2" type="ORF">QE152_g13498</name>
</gene>